<keyword evidence="3" id="KW-1185">Reference proteome</keyword>
<reference evidence="3" key="1">
    <citation type="journal article" date="2019" name="Int. J. Syst. Evol. Microbiol.">
        <title>The Global Catalogue of Microorganisms (GCM) 10K type strain sequencing project: providing services to taxonomists for standard genome sequencing and annotation.</title>
        <authorList>
            <consortium name="The Broad Institute Genomics Platform"/>
            <consortium name="The Broad Institute Genome Sequencing Center for Infectious Disease"/>
            <person name="Wu L."/>
            <person name="Ma J."/>
        </authorList>
    </citation>
    <scope>NUCLEOTIDE SEQUENCE [LARGE SCALE GENOMIC DNA]</scope>
    <source>
        <strain evidence="3">JCM 17125</strain>
    </source>
</reference>
<dbReference type="Proteomes" id="UP001501468">
    <property type="component" value="Unassembled WGS sequence"/>
</dbReference>
<dbReference type="EMBL" id="BAABDC010000003">
    <property type="protein sequence ID" value="GAA3707326.1"/>
    <property type="molecule type" value="Genomic_DNA"/>
</dbReference>
<accession>A0ABP7DPG4</accession>
<evidence type="ECO:0000313" key="2">
    <source>
        <dbReference type="EMBL" id="GAA3707326.1"/>
    </source>
</evidence>
<proteinExistence type="predicted"/>
<sequence length="427" mass="43522">MRRMILRQARRRRDRGAAATLFTALFAGGVIIGMLALSVDVGSIMYERRQIQNSADATAMAFAQRCATAAAYCNPSEAGTAAVFSTLLAGNSVDGLSQMSGTSAGMTNGVCGRLTGSTVIATCLSASADASVTELAKCPPLPALLRGTGATIPYVETYAKTKTAGSNPNILPKFFSQALAGGSPDTTVRGCARAAWGTPGQYTAKVPIVVSECEWIRNTSSGTVYQLPPGSPAPGYGSTPGQTAWPALSAEITILLKSTTTVPCAINGKDTAGGFGYVHPTSGCGATVSINDWAQIDTGSSPPDTSCYSILAALRGTVIELPIFDCLVKTSTMPTGPITGYSDCTGAGAGGANSYYHVKGWAKFYLTGYKIGGSQEAASLRSGSVPCTGGVRCLSGWYTTGTLSAGGTIVPPTPGSNFGAYVVAPAG</sequence>
<name>A0ABP7DPG4_9MICO</name>
<feature type="domain" description="Putative Flp pilus-assembly TadG-like N-terminal" evidence="1">
    <location>
        <begin position="18"/>
        <end position="61"/>
    </location>
</feature>
<evidence type="ECO:0000259" key="1">
    <source>
        <dbReference type="Pfam" id="PF13400"/>
    </source>
</evidence>
<protein>
    <recommendedName>
        <fullName evidence="1">Putative Flp pilus-assembly TadG-like N-terminal domain-containing protein</fullName>
    </recommendedName>
</protein>
<evidence type="ECO:0000313" key="3">
    <source>
        <dbReference type="Proteomes" id="UP001501468"/>
    </source>
</evidence>
<dbReference type="InterPro" id="IPR028087">
    <property type="entry name" value="Tad_N"/>
</dbReference>
<organism evidence="2 3">
    <name type="scientific">Terrabacter ginsenosidimutans</name>
    <dbReference type="NCBI Taxonomy" id="490575"/>
    <lineage>
        <taxon>Bacteria</taxon>
        <taxon>Bacillati</taxon>
        <taxon>Actinomycetota</taxon>
        <taxon>Actinomycetes</taxon>
        <taxon>Micrococcales</taxon>
        <taxon>Intrasporangiaceae</taxon>
        <taxon>Terrabacter</taxon>
    </lineage>
</organism>
<dbReference type="Pfam" id="PF13400">
    <property type="entry name" value="Tad"/>
    <property type="match status" value="1"/>
</dbReference>
<comment type="caution">
    <text evidence="2">The sequence shown here is derived from an EMBL/GenBank/DDBJ whole genome shotgun (WGS) entry which is preliminary data.</text>
</comment>
<gene>
    <name evidence="2" type="ORF">GCM10022399_25080</name>
</gene>